<dbReference type="Gene3D" id="3.40.630.30">
    <property type="match status" value="1"/>
</dbReference>
<proteinExistence type="predicted"/>
<evidence type="ECO:0000313" key="2">
    <source>
        <dbReference type="EMBL" id="MDR6221446.1"/>
    </source>
</evidence>
<reference evidence="2" key="1">
    <citation type="submission" date="2023-07" db="EMBL/GenBank/DDBJ databases">
        <title>Sorghum-associated microbial communities from plants grown in Nebraska, USA.</title>
        <authorList>
            <person name="Schachtman D."/>
        </authorList>
    </citation>
    <scope>NUCLEOTIDE SEQUENCE</scope>
    <source>
        <strain evidence="2">BE330</strain>
    </source>
</reference>
<dbReference type="AlphaFoldDB" id="A0AAE3XI42"/>
<dbReference type="InterPro" id="IPR000182">
    <property type="entry name" value="GNAT_dom"/>
</dbReference>
<dbReference type="PROSITE" id="PS51186">
    <property type="entry name" value="GNAT"/>
    <property type="match status" value="1"/>
</dbReference>
<feature type="domain" description="N-acetyltransferase" evidence="1">
    <location>
        <begin position="176"/>
        <end position="324"/>
    </location>
</feature>
<comment type="caution">
    <text evidence="2">The sequence shown here is derived from an EMBL/GenBank/DDBJ whole genome shotgun (WGS) entry which is preliminary data.</text>
</comment>
<dbReference type="Pfam" id="PF13302">
    <property type="entry name" value="Acetyltransf_3"/>
    <property type="match status" value="1"/>
</dbReference>
<dbReference type="RefSeq" id="WP_309859461.1">
    <property type="nucleotide sequence ID" value="NZ_JAVDQJ010000034.1"/>
</dbReference>
<sequence>MTVTSPSVQDLAAQHKLAQIGDPIRSWLPEAQLYQALLNELSEDVERVTNDEMAAEFASYCPVSGTQDPTDYKNRWGMQAGQQVLSGIRFKALDLNQPFVTVVSTERLPNSLTELTQLSDALRVSWAMFSPKYTRFFIPSYSPLFNQPLSPDFEWEKLFLAAPIQALRERPLNPDVPVELAIPADLSLYRTYVQEYAALLASNPEHQEYAQPESEEDLLYYLEEGTLYEVRINGQLAGVVAVTPSQEQGLQGFLVIEMFLYAAYRGQGYAQTVQRLLVDRLAAQDTDVLYGTIHARNTPAVQAAKRSGRQVVGGYLWLNHQSAE</sequence>
<dbReference type="GO" id="GO:0016747">
    <property type="term" value="F:acyltransferase activity, transferring groups other than amino-acyl groups"/>
    <property type="evidence" value="ECO:0007669"/>
    <property type="project" value="InterPro"/>
</dbReference>
<name>A0AAE3XI42_9DEIO</name>
<accession>A0AAE3XI42</accession>
<evidence type="ECO:0000259" key="1">
    <source>
        <dbReference type="PROSITE" id="PS51186"/>
    </source>
</evidence>
<protein>
    <submittedName>
        <fullName evidence="2">RimJ/RimL family protein N-acetyltransferase</fullName>
    </submittedName>
</protein>
<organism evidence="2 3">
    <name type="scientific">Deinococcus soli</name>
    <name type="common">ex Cha et al. 2016</name>
    <dbReference type="NCBI Taxonomy" id="1309411"/>
    <lineage>
        <taxon>Bacteria</taxon>
        <taxon>Thermotogati</taxon>
        <taxon>Deinococcota</taxon>
        <taxon>Deinococci</taxon>
        <taxon>Deinococcales</taxon>
        <taxon>Deinococcaceae</taxon>
        <taxon>Deinococcus</taxon>
    </lineage>
</organism>
<evidence type="ECO:0000313" key="3">
    <source>
        <dbReference type="Proteomes" id="UP001185331"/>
    </source>
</evidence>
<dbReference type="SUPFAM" id="SSF55729">
    <property type="entry name" value="Acyl-CoA N-acyltransferases (Nat)"/>
    <property type="match status" value="1"/>
</dbReference>
<gene>
    <name evidence="2" type="ORF">J2Y00_005082</name>
</gene>
<dbReference type="InterPro" id="IPR016181">
    <property type="entry name" value="Acyl_CoA_acyltransferase"/>
</dbReference>
<dbReference type="EMBL" id="JAVDQK010000034">
    <property type="protein sequence ID" value="MDR6221446.1"/>
    <property type="molecule type" value="Genomic_DNA"/>
</dbReference>
<dbReference type="CDD" id="cd04301">
    <property type="entry name" value="NAT_SF"/>
    <property type="match status" value="1"/>
</dbReference>
<dbReference type="Proteomes" id="UP001185331">
    <property type="component" value="Unassembled WGS sequence"/>
</dbReference>